<reference evidence="2" key="2">
    <citation type="submission" date="2015-01" db="EMBL/GenBank/DDBJ databases">
        <title>Evolutionary Origins and Diversification of the Mycorrhizal Mutualists.</title>
        <authorList>
            <consortium name="DOE Joint Genome Institute"/>
            <consortium name="Mycorrhizal Genomics Consortium"/>
            <person name="Kohler A."/>
            <person name="Kuo A."/>
            <person name="Nagy L.G."/>
            <person name="Floudas D."/>
            <person name="Copeland A."/>
            <person name="Barry K.W."/>
            <person name="Cichocki N."/>
            <person name="Veneault-Fourrey C."/>
            <person name="LaButti K."/>
            <person name="Lindquist E.A."/>
            <person name="Lipzen A."/>
            <person name="Lundell T."/>
            <person name="Morin E."/>
            <person name="Murat C."/>
            <person name="Riley R."/>
            <person name="Ohm R."/>
            <person name="Sun H."/>
            <person name="Tunlid A."/>
            <person name="Henrissat B."/>
            <person name="Grigoriev I.V."/>
            <person name="Hibbett D.S."/>
            <person name="Martin F."/>
        </authorList>
    </citation>
    <scope>NUCLEOTIDE SEQUENCE [LARGE SCALE GENOMIC DNA]</scope>
    <source>
        <strain evidence="2">Marx 270</strain>
    </source>
</reference>
<evidence type="ECO:0000313" key="1">
    <source>
        <dbReference type="EMBL" id="KIO06624.1"/>
    </source>
</evidence>
<dbReference type="InParanoid" id="A0A0C3PFD3"/>
<reference evidence="1 2" key="1">
    <citation type="submission" date="2014-04" db="EMBL/GenBank/DDBJ databases">
        <authorList>
            <consortium name="DOE Joint Genome Institute"/>
            <person name="Kuo A."/>
            <person name="Kohler A."/>
            <person name="Costa M.D."/>
            <person name="Nagy L.G."/>
            <person name="Floudas D."/>
            <person name="Copeland A."/>
            <person name="Barry K.W."/>
            <person name="Cichocki N."/>
            <person name="Veneault-Fourrey C."/>
            <person name="LaButti K."/>
            <person name="Lindquist E.A."/>
            <person name="Lipzen A."/>
            <person name="Lundell T."/>
            <person name="Morin E."/>
            <person name="Murat C."/>
            <person name="Sun H."/>
            <person name="Tunlid A."/>
            <person name="Henrissat B."/>
            <person name="Grigoriev I.V."/>
            <person name="Hibbett D.S."/>
            <person name="Martin F."/>
            <person name="Nordberg H.P."/>
            <person name="Cantor M.N."/>
            <person name="Hua S.X."/>
        </authorList>
    </citation>
    <scope>NUCLEOTIDE SEQUENCE [LARGE SCALE GENOMIC DNA]</scope>
    <source>
        <strain evidence="1 2">Marx 270</strain>
    </source>
</reference>
<keyword evidence="2" id="KW-1185">Reference proteome</keyword>
<dbReference type="EMBL" id="KN831962">
    <property type="protein sequence ID" value="KIO06624.1"/>
    <property type="molecule type" value="Genomic_DNA"/>
</dbReference>
<protein>
    <submittedName>
        <fullName evidence="1">Uncharacterized protein</fullName>
    </submittedName>
</protein>
<dbReference type="Proteomes" id="UP000054217">
    <property type="component" value="Unassembled WGS sequence"/>
</dbReference>
<sequence>MGTPTSLHPWVAGRTPGVSVMLCRSRASYILWRSVRGCDACENVKPRRHPCRRRCYDSLRHGNRRADWKDAVSLWALPDVVEEPRKLLGTFSPYPYCVRNLIPKILSKQAPCLSAKQPEQDKSTKIYA</sequence>
<dbReference type="HOGENOM" id="CLU_1960460_0_0_1"/>
<accession>A0A0C3PFD3</accession>
<organism evidence="1 2">
    <name type="scientific">Pisolithus tinctorius Marx 270</name>
    <dbReference type="NCBI Taxonomy" id="870435"/>
    <lineage>
        <taxon>Eukaryota</taxon>
        <taxon>Fungi</taxon>
        <taxon>Dikarya</taxon>
        <taxon>Basidiomycota</taxon>
        <taxon>Agaricomycotina</taxon>
        <taxon>Agaricomycetes</taxon>
        <taxon>Agaricomycetidae</taxon>
        <taxon>Boletales</taxon>
        <taxon>Sclerodermatineae</taxon>
        <taxon>Pisolithaceae</taxon>
        <taxon>Pisolithus</taxon>
    </lineage>
</organism>
<name>A0A0C3PFD3_PISTI</name>
<dbReference type="AlphaFoldDB" id="A0A0C3PFD3"/>
<evidence type="ECO:0000313" key="2">
    <source>
        <dbReference type="Proteomes" id="UP000054217"/>
    </source>
</evidence>
<proteinExistence type="predicted"/>
<gene>
    <name evidence="1" type="ORF">M404DRAFT_437222</name>
</gene>